<feature type="region of interest" description="Disordered" evidence="1">
    <location>
        <begin position="440"/>
        <end position="492"/>
    </location>
</feature>
<reference evidence="3" key="1">
    <citation type="journal article" date="2014" name="Int. J. Syst. Evol. Microbiol.">
        <title>Complete genome sequence of Corynebacterium casei LMG S-19264T (=DSM 44701T), isolated from a smear-ripened cheese.</title>
        <authorList>
            <consortium name="US DOE Joint Genome Institute (JGI-PGF)"/>
            <person name="Walter F."/>
            <person name="Albersmeier A."/>
            <person name="Kalinowski J."/>
            <person name="Ruckert C."/>
        </authorList>
    </citation>
    <scope>NUCLEOTIDE SEQUENCE</scope>
    <source>
        <strain evidence="3">CGMCC 1.12813</strain>
    </source>
</reference>
<organism evidence="3 4">
    <name type="scientific">Conyzicola nivalis</name>
    <dbReference type="NCBI Taxonomy" id="1477021"/>
    <lineage>
        <taxon>Bacteria</taxon>
        <taxon>Bacillati</taxon>
        <taxon>Actinomycetota</taxon>
        <taxon>Actinomycetes</taxon>
        <taxon>Micrococcales</taxon>
        <taxon>Microbacteriaceae</taxon>
        <taxon>Conyzicola</taxon>
    </lineage>
</organism>
<dbReference type="Pfam" id="PF02720">
    <property type="entry name" value="DUF222"/>
    <property type="match status" value="1"/>
</dbReference>
<protein>
    <recommendedName>
        <fullName evidence="2">HNH nuclease domain-containing protein</fullName>
    </recommendedName>
</protein>
<dbReference type="Proteomes" id="UP000606922">
    <property type="component" value="Unassembled WGS sequence"/>
</dbReference>
<dbReference type="SMART" id="SM00507">
    <property type="entry name" value="HNHc"/>
    <property type="match status" value="1"/>
</dbReference>
<comment type="caution">
    <text evidence="3">The sequence shown here is derived from an EMBL/GenBank/DDBJ whole genome shotgun (WGS) entry which is preliminary data.</text>
</comment>
<evidence type="ECO:0000259" key="2">
    <source>
        <dbReference type="SMART" id="SM00507"/>
    </source>
</evidence>
<dbReference type="EMBL" id="BMGB01000001">
    <property type="protein sequence ID" value="GGB03025.1"/>
    <property type="molecule type" value="Genomic_DNA"/>
</dbReference>
<dbReference type="Gene3D" id="1.10.30.50">
    <property type="match status" value="1"/>
</dbReference>
<dbReference type="CDD" id="cd00085">
    <property type="entry name" value="HNHc"/>
    <property type="match status" value="1"/>
</dbReference>
<gene>
    <name evidence="3" type="ORF">GCM10010979_17070</name>
</gene>
<proteinExistence type="predicted"/>
<evidence type="ECO:0000313" key="3">
    <source>
        <dbReference type="EMBL" id="GGB03025.1"/>
    </source>
</evidence>
<sequence>MWGNVGGRGFTSGMTGLQGFPPGVEAPRVAMLRGSLGGVLDTVEAVDRIAGAIAAARAELIDAARRTSEAIAAEGSSGGPLGAEPHGWNAAVRARRELAFDLAARLRIPERTAETLIGESQRLVQSLPDTHTALGAGEISYRHAQVIIDQTAGLSDIVTAEFESTVLPRAKELTVSKFKNDARKKREALDPDSIERRHRVAIEDRTTWIDPQQDGMAILSTLMTAEAAVAIMDRITRIALANGTDGTEDGAGNGAKRTLAQRKADAVTDLLLDGDLCTSGDPVPHGIRPQVLVTVPVLTLLGQAETPAHLDGYGPISPDTARDLAVKAPGFARILTDPVTSAILDFDRSKYAVPADLKQVVRLQHETCTAPGCNKRATHCQLDHTQDWAGEGTTCLANLSPLCTEHHNLKHHTRVKLRKLPDGTMEWTTATGKTVTVRPTNILGSDMLRRGSPGAGPSGNRSGDTGGTAPPDIKPPPLTGWDEPPDPEQYPF</sequence>
<keyword evidence="4" id="KW-1185">Reference proteome</keyword>
<feature type="domain" description="HNH nuclease" evidence="2">
    <location>
        <begin position="356"/>
        <end position="408"/>
    </location>
</feature>
<reference evidence="3" key="2">
    <citation type="submission" date="2020-09" db="EMBL/GenBank/DDBJ databases">
        <authorList>
            <person name="Sun Q."/>
            <person name="Zhou Y."/>
        </authorList>
    </citation>
    <scope>NUCLEOTIDE SEQUENCE</scope>
    <source>
        <strain evidence="3">CGMCC 1.12813</strain>
    </source>
</reference>
<evidence type="ECO:0000256" key="1">
    <source>
        <dbReference type="SAM" id="MobiDB-lite"/>
    </source>
</evidence>
<accession>A0A916WJ48</accession>
<dbReference type="InterPro" id="IPR003615">
    <property type="entry name" value="HNH_nuc"/>
</dbReference>
<evidence type="ECO:0000313" key="4">
    <source>
        <dbReference type="Proteomes" id="UP000606922"/>
    </source>
</evidence>
<dbReference type="AlphaFoldDB" id="A0A916WJ48"/>
<name>A0A916WJ48_9MICO</name>
<dbReference type="InterPro" id="IPR003870">
    <property type="entry name" value="DUF222"/>
</dbReference>